<comment type="caution">
    <text evidence="4">The sequence shown here is derived from an EMBL/GenBank/DDBJ whole genome shotgun (WGS) entry which is preliminary data.</text>
</comment>
<protein>
    <recommendedName>
        <fullName evidence="6">LPXTG cell wall anchor domain-containing protein</fullName>
    </recommendedName>
</protein>
<reference evidence="4 5" key="1">
    <citation type="submission" date="2024-06" db="EMBL/GenBank/DDBJ databases">
        <title>The Natural Products Discovery Center: Release of the First 8490 Sequenced Strains for Exploring Actinobacteria Biosynthetic Diversity.</title>
        <authorList>
            <person name="Kalkreuter E."/>
            <person name="Kautsar S.A."/>
            <person name="Yang D."/>
            <person name="Bader C.D."/>
            <person name="Teijaro C.N."/>
            <person name="Fluegel L."/>
            <person name="Davis C.M."/>
            <person name="Simpson J.R."/>
            <person name="Lauterbach L."/>
            <person name="Steele A.D."/>
            <person name="Gui C."/>
            <person name="Meng S."/>
            <person name="Li G."/>
            <person name="Viehrig K."/>
            <person name="Ye F."/>
            <person name="Su P."/>
            <person name="Kiefer A.F."/>
            <person name="Nichols A."/>
            <person name="Cepeda A.J."/>
            <person name="Yan W."/>
            <person name="Fan B."/>
            <person name="Jiang Y."/>
            <person name="Adhikari A."/>
            <person name="Zheng C.-J."/>
            <person name="Schuster L."/>
            <person name="Cowan T.M."/>
            <person name="Smanski M.J."/>
            <person name="Chevrette M.G."/>
            <person name="De Carvalho L.P.S."/>
            <person name="Shen B."/>
        </authorList>
    </citation>
    <scope>NUCLEOTIDE SEQUENCE [LARGE SCALE GENOMIC DNA]</scope>
    <source>
        <strain evidence="4 5">NPDC038104</strain>
    </source>
</reference>
<feature type="transmembrane region" description="Helical" evidence="2">
    <location>
        <begin position="312"/>
        <end position="334"/>
    </location>
</feature>
<feature type="region of interest" description="Disordered" evidence="1">
    <location>
        <begin position="255"/>
        <end position="304"/>
    </location>
</feature>
<keyword evidence="2" id="KW-0472">Membrane</keyword>
<keyword evidence="5" id="KW-1185">Reference proteome</keyword>
<accession>A0ABV2YL46</accession>
<name>A0ABV2YL46_9ACTN</name>
<gene>
    <name evidence="4" type="ORF">AB0E65_19810</name>
</gene>
<organism evidence="4 5">
    <name type="scientific">Streptomyces fragilis</name>
    <dbReference type="NCBI Taxonomy" id="67301"/>
    <lineage>
        <taxon>Bacteria</taxon>
        <taxon>Bacillati</taxon>
        <taxon>Actinomycetota</taxon>
        <taxon>Actinomycetes</taxon>
        <taxon>Kitasatosporales</taxon>
        <taxon>Streptomycetaceae</taxon>
        <taxon>Streptomyces</taxon>
    </lineage>
</organism>
<evidence type="ECO:0008006" key="6">
    <source>
        <dbReference type="Google" id="ProtNLM"/>
    </source>
</evidence>
<keyword evidence="2" id="KW-0812">Transmembrane</keyword>
<feature type="compositionally biased region" description="Gly residues" evidence="1">
    <location>
        <begin position="287"/>
        <end position="302"/>
    </location>
</feature>
<dbReference type="Proteomes" id="UP001550850">
    <property type="component" value="Unassembled WGS sequence"/>
</dbReference>
<evidence type="ECO:0000313" key="5">
    <source>
        <dbReference type="Proteomes" id="UP001550850"/>
    </source>
</evidence>
<evidence type="ECO:0000313" key="4">
    <source>
        <dbReference type="EMBL" id="MEU3556432.1"/>
    </source>
</evidence>
<dbReference type="EMBL" id="JBEZUR010000033">
    <property type="protein sequence ID" value="MEU3556432.1"/>
    <property type="molecule type" value="Genomic_DNA"/>
</dbReference>
<keyword evidence="3" id="KW-0732">Signal</keyword>
<keyword evidence="2" id="KW-1133">Transmembrane helix</keyword>
<feature type="chain" id="PRO_5046671656" description="LPXTG cell wall anchor domain-containing protein" evidence="3">
    <location>
        <begin position="30"/>
        <end position="343"/>
    </location>
</feature>
<evidence type="ECO:0000256" key="3">
    <source>
        <dbReference type="SAM" id="SignalP"/>
    </source>
</evidence>
<proteinExistence type="predicted"/>
<feature type="compositionally biased region" description="Polar residues" evidence="1">
    <location>
        <begin position="36"/>
        <end position="50"/>
    </location>
</feature>
<evidence type="ECO:0000256" key="1">
    <source>
        <dbReference type="SAM" id="MobiDB-lite"/>
    </source>
</evidence>
<dbReference type="RefSeq" id="WP_108954914.1">
    <property type="nucleotide sequence ID" value="NZ_BEVZ01000004.1"/>
</dbReference>
<feature type="signal peptide" evidence="3">
    <location>
        <begin position="1"/>
        <end position="29"/>
    </location>
</feature>
<feature type="region of interest" description="Disordered" evidence="1">
    <location>
        <begin position="30"/>
        <end position="108"/>
    </location>
</feature>
<sequence length="343" mass="35334">MRVRRALAVAAATAVVAPLALLSAPVAYAEDPAPSASRTPGQGVTATPGTSGEPAASPSPTGSPEVPAPGAAQPGGERPGGDRPGEGGAPGAEDTREEEADDPVLPVCTRSEVVEGLKAKVTGLPRRIGAGAGWDEFRFTVTNDTGRDLDRLWIDLAVTYQENPELLAEGLAEIQYRHDGRWSDDEYHRWPGSTGSYSDKLLDVAAGATFTADLRVRVREDAPAGVSWAYTDVVYDEDLTCYRGRSDLREFTVVAAGTAPPETPRPTPTSTPSATGRPDPADPVDHGGAGDGHGTRPQGGTGSLASTGADSLLLPVAAAGAAAVVLGAGTFLAVHRRRTGSRT</sequence>
<evidence type="ECO:0000256" key="2">
    <source>
        <dbReference type="SAM" id="Phobius"/>
    </source>
</evidence>